<dbReference type="HOGENOM" id="CLU_051023_3_0_1"/>
<dbReference type="PANTHER" id="PTHR11860:SF89">
    <property type="entry name" value="CMRF35-LIKE MOLECULE 2"/>
    <property type="match status" value="1"/>
</dbReference>
<dbReference type="CTD" id="342510"/>
<evidence type="ECO:0000256" key="6">
    <source>
        <dbReference type="SAM" id="Phobius"/>
    </source>
</evidence>
<keyword evidence="9" id="KW-1185">Reference proteome</keyword>
<dbReference type="PROSITE" id="PS50835">
    <property type="entry name" value="IG_LIKE"/>
    <property type="match status" value="1"/>
</dbReference>
<dbReference type="Bgee" id="ENSPANG00000020289">
    <property type="expression patterns" value="Expressed in putamen and 37 other cell types or tissues"/>
</dbReference>
<dbReference type="GO" id="GO:0005886">
    <property type="term" value="C:plasma membrane"/>
    <property type="evidence" value="ECO:0007669"/>
    <property type="project" value="TreeGrafter"/>
</dbReference>
<dbReference type="InterPro" id="IPR036179">
    <property type="entry name" value="Ig-like_dom_sf"/>
</dbReference>
<dbReference type="GeneID" id="101016161"/>
<dbReference type="FunFam" id="2.60.40.10:FF:000370">
    <property type="entry name" value="CMRF35-like molecule 1"/>
    <property type="match status" value="1"/>
</dbReference>
<reference evidence="8 9" key="1">
    <citation type="submission" date="2012-03" db="EMBL/GenBank/DDBJ databases">
        <title>Whole Genome Assembly of Papio anubis.</title>
        <authorList>
            <person name="Liu Y.L."/>
            <person name="Abraham K.A."/>
            <person name="Akbar H.A."/>
            <person name="Ali S.A."/>
            <person name="Anosike U.A."/>
            <person name="Aqrawi P.A."/>
            <person name="Arias F.A."/>
            <person name="Attaway T.A."/>
            <person name="Awwad R.A."/>
            <person name="Babu C.B."/>
            <person name="Bandaranaike D.B."/>
            <person name="Battles P.B."/>
            <person name="Bell A.B."/>
            <person name="Beltran B.B."/>
            <person name="Berhane-Mersha D.B."/>
            <person name="Bess C.B."/>
            <person name="Bickham C.B."/>
            <person name="Bolden T.B."/>
            <person name="Carter K.C."/>
            <person name="Chau D.C."/>
            <person name="Chavez A.C."/>
            <person name="Clerc-Blankenburg K.C."/>
            <person name="Coyle M.C."/>
            <person name="Dao M.D."/>
            <person name="Davila M.L.D."/>
            <person name="Davy-Carroll L.D."/>
            <person name="Denson S.D."/>
            <person name="Dinh H.D."/>
            <person name="Fernandez S.F."/>
            <person name="Fernando P.F."/>
            <person name="Forbes L.F."/>
            <person name="Francis C.F."/>
            <person name="Francisco L.F."/>
            <person name="Fu Q.F."/>
            <person name="Garcia-Iii R.G."/>
            <person name="Garrett T.G."/>
            <person name="Gross S.G."/>
            <person name="Gubbala S.G."/>
            <person name="Hirani K.H."/>
            <person name="Hogues M.H."/>
            <person name="Hollins B.H."/>
            <person name="Jackson L.J."/>
            <person name="Javaid M.J."/>
            <person name="Jhangiani S.J."/>
            <person name="Johnson A.J."/>
            <person name="Johnson B.J."/>
            <person name="Jones J.J."/>
            <person name="Joshi V.J."/>
            <person name="Kalu J.K."/>
            <person name="Khan N.K."/>
            <person name="Korchina V.K."/>
            <person name="Kovar C.K."/>
            <person name="Lago L.L."/>
            <person name="Lara F.L."/>
            <person name="Le T.-K.L."/>
            <person name="Lee S.L."/>
            <person name="Legall-Iii F.L."/>
            <person name="Lemon S.L."/>
            <person name="Liu J.L."/>
            <person name="Liu Y.-S.L."/>
            <person name="Liyanage D.L."/>
            <person name="Lopez J.L."/>
            <person name="Lorensuhewa L.L."/>
            <person name="Mata R.M."/>
            <person name="Mathew T.M."/>
            <person name="Mercado C.M."/>
            <person name="Mercado I.M."/>
            <person name="Morales K.M."/>
            <person name="Morgan M.M."/>
            <person name="Munidasa M.M."/>
            <person name="Ngo D.N."/>
            <person name="Nguyen L.N."/>
            <person name="Nguyen T.N."/>
            <person name="Nguyen N.N."/>
            <person name="Obregon M.O."/>
            <person name="Okwuonu G.O."/>
            <person name="Ongeri F.O."/>
            <person name="Onwere C.O."/>
            <person name="Osifeso I.O."/>
            <person name="Parra A.P."/>
            <person name="Patil S.P."/>
            <person name="Perez A.P."/>
            <person name="Perez Y.P."/>
            <person name="Pham C.P."/>
            <person name="Pu L.-L.P."/>
            <person name="Puazo M.P."/>
            <person name="Quiroz J.Q."/>
            <person name="Rouhana J.R."/>
            <person name="Ruiz M.R."/>
            <person name="Ruiz S.-J.R."/>
            <person name="Saada N.S."/>
            <person name="Santibanez J.S."/>
            <person name="Scheel M.S."/>
            <person name="Schneider B.S."/>
            <person name="Simmons D.S."/>
            <person name="Sisson I.S."/>
            <person name="Tang L.-Y.T."/>
            <person name="Thornton R.T."/>
            <person name="Tisius J.T."/>
            <person name="Toledanes G.T."/>
            <person name="Trejos Z.T."/>
            <person name="Usmani K.U."/>
            <person name="Varghese R.V."/>
            <person name="Vattathil S.V."/>
            <person name="Vee V.V."/>
            <person name="Walker D.W."/>
            <person name="Weissenberger G.W."/>
            <person name="White C.W."/>
            <person name="Williams A.W."/>
            <person name="Woodworth J.W."/>
            <person name="Wright R.W."/>
            <person name="Zhu Y.Z."/>
            <person name="Han Y.H."/>
            <person name="Newsham I.N."/>
            <person name="Nazareth L.N."/>
            <person name="Worley K.W."/>
            <person name="Muzny D.M."/>
            <person name="Rogers J.R."/>
            <person name="Gibbs R.G."/>
        </authorList>
    </citation>
    <scope>NUCLEOTIDE SEQUENCE [LARGE SCALE GENOMIC DNA]</scope>
</reference>
<dbReference type="InterPro" id="IPR003599">
    <property type="entry name" value="Ig_sub"/>
</dbReference>
<accession>A0A096NSP9</accession>
<dbReference type="Pfam" id="PF07686">
    <property type="entry name" value="V-set"/>
    <property type="match status" value="1"/>
</dbReference>
<evidence type="ECO:0000256" key="5">
    <source>
        <dbReference type="ARBA" id="ARBA00023157"/>
    </source>
</evidence>
<dbReference type="Ensembl" id="ENSPANT00000022294.3">
    <property type="protein sequence ID" value="ENSPANP00000016070.2"/>
    <property type="gene ID" value="ENSPANG00000020289.3"/>
</dbReference>
<gene>
    <name evidence="8" type="primary">CD300E</name>
</gene>
<keyword evidence="5" id="KW-1015">Disulfide bond</keyword>
<dbReference type="GeneTree" id="ENSGT00940000162923"/>
<dbReference type="STRING" id="9555.ENSPANP00000016070"/>
<dbReference type="SMART" id="SM00409">
    <property type="entry name" value="IG"/>
    <property type="match status" value="1"/>
</dbReference>
<dbReference type="RefSeq" id="XP_009189439.2">
    <property type="nucleotide sequence ID" value="XM_009191175.4"/>
</dbReference>
<feature type="domain" description="Ig-like" evidence="7">
    <location>
        <begin position="46"/>
        <end position="165"/>
    </location>
</feature>
<feature type="transmembrane region" description="Helical" evidence="6">
    <location>
        <begin position="213"/>
        <end position="236"/>
    </location>
</feature>
<keyword evidence="4 6" id="KW-0472">Membrane</keyword>
<dbReference type="AlphaFoldDB" id="A0A096NSP9"/>
<dbReference type="KEGG" id="panu:101016161"/>
<dbReference type="GO" id="GO:0004888">
    <property type="term" value="F:transmembrane signaling receptor activity"/>
    <property type="evidence" value="ECO:0007669"/>
    <property type="project" value="TreeGrafter"/>
</dbReference>
<protein>
    <submittedName>
        <fullName evidence="8">CD300e molecule</fullName>
    </submittedName>
</protein>
<dbReference type="eggNOG" id="ENOG502SRT9">
    <property type="taxonomic scope" value="Eukaryota"/>
</dbReference>
<comment type="subcellular location">
    <subcellularLocation>
        <location evidence="1">Membrane</location>
    </subcellularLocation>
</comment>
<evidence type="ECO:0000256" key="1">
    <source>
        <dbReference type="ARBA" id="ARBA00004370"/>
    </source>
</evidence>
<reference evidence="8" key="3">
    <citation type="submission" date="2025-09" db="UniProtKB">
        <authorList>
            <consortium name="Ensembl"/>
        </authorList>
    </citation>
    <scope>IDENTIFICATION</scope>
</reference>
<dbReference type="ExpressionAtlas" id="A0A096NSP9">
    <property type="expression patterns" value="baseline"/>
</dbReference>
<dbReference type="CDD" id="cd05716">
    <property type="entry name" value="IgV_pIgR_like"/>
    <property type="match status" value="1"/>
</dbReference>
<evidence type="ECO:0000256" key="2">
    <source>
        <dbReference type="ARBA" id="ARBA00022692"/>
    </source>
</evidence>
<evidence type="ECO:0000313" key="9">
    <source>
        <dbReference type="Proteomes" id="UP000028761"/>
    </source>
</evidence>
<keyword evidence="6" id="KW-1133">Transmembrane helix</keyword>
<reference evidence="8" key="2">
    <citation type="submission" date="2025-08" db="UniProtKB">
        <authorList>
            <consortium name="Ensembl"/>
        </authorList>
    </citation>
    <scope>IDENTIFICATION</scope>
</reference>
<evidence type="ECO:0000313" key="8">
    <source>
        <dbReference type="Ensembl" id="ENSPANP00000016070.2"/>
    </source>
</evidence>
<dbReference type="InterPro" id="IPR007110">
    <property type="entry name" value="Ig-like_dom"/>
</dbReference>
<dbReference type="SUPFAM" id="SSF48726">
    <property type="entry name" value="Immunoglobulin"/>
    <property type="match status" value="1"/>
</dbReference>
<dbReference type="InterPro" id="IPR013106">
    <property type="entry name" value="Ig_V-set"/>
</dbReference>
<evidence type="ECO:0000256" key="3">
    <source>
        <dbReference type="ARBA" id="ARBA00022729"/>
    </source>
</evidence>
<dbReference type="Gene3D" id="2.60.40.10">
    <property type="entry name" value="Immunoglobulins"/>
    <property type="match status" value="1"/>
</dbReference>
<dbReference type="PANTHER" id="PTHR11860">
    <property type="entry name" value="POLYMERIC-IMMUNOGLOBULIN RECEPTOR"/>
    <property type="match status" value="1"/>
</dbReference>
<dbReference type="OMA" id="WCRIQTV"/>
<proteinExistence type="predicted"/>
<organism evidence="8 9">
    <name type="scientific">Papio anubis</name>
    <name type="common">Olive baboon</name>
    <dbReference type="NCBI Taxonomy" id="9555"/>
    <lineage>
        <taxon>Eukaryota</taxon>
        <taxon>Metazoa</taxon>
        <taxon>Chordata</taxon>
        <taxon>Craniata</taxon>
        <taxon>Vertebrata</taxon>
        <taxon>Euteleostomi</taxon>
        <taxon>Mammalia</taxon>
        <taxon>Eutheria</taxon>
        <taxon>Euarchontoglires</taxon>
        <taxon>Primates</taxon>
        <taxon>Haplorrhini</taxon>
        <taxon>Catarrhini</taxon>
        <taxon>Cercopithecidae</taxon>
        <taxon>Cercopithecinae</taxon>
        <taxon>Papio</taxon>
    </lineage>
</organism>
<evidence type="ECO:0000259" key="7">
    <source>
        <dbReference type="PROSITE" id="PS50835"/>
    </source>
</evidence>
<dbReference type="InterPro" id="IPR013783">
    <property type="entry name" value="Ig-like_fold"/>
</dbReference>
<sequence>MRENTKKTWTSRKWMTQALLHILGFQLGPRFAEDGSQGDRTMWLLPALLLLCFSGCLSLTGPDSVTGTVGGSLRVWCQYESTYKGYNKYWCRGQYDTSCESIVETKGEEKVERNGHVSIRDHPEALAFTVTMQNLNEDDAGSYWCKIQTVWILDSWSRDPSALVRVYVSPATKTPRTTTRPATTPIFLVVNPGRNLSTGEVLTKNSGFRLSSLHFLLVVLLKLPLLLSMLGAIFWVNRPQRAPAGR</sequence>
<dbReference type="InterPro" id="IPR050671">
    <property type="entry name" value="CD300_family_receptors"/>
</dbReference>
<keyword evidence="2 6" id="KW-0812">Transmembrane</keyword>
<keyword evidence="3" id="KW-0732">Signal</keyword>
<name>A0A096NSP9_PAPAN</name>
<dbReference type="Proteomes" id="UP000028761">
    <property type="component" value="Chromosome 17"/>
</dbReference>
<evidence type="ECO:0000256" key="4">
    <source>
        <dbReference type="ARBA" id="ARBA00023136"/>
    </source>
</evidence>